<name>I2MYY0_STRT9</name>
<accession>I2MYY0</accession>
<dbReference type="SUPFAM" id="SSF63817">
    <property type="entry name" value="Sortase"/>
    <property type="match status" value="1"/>
</dbReference>
<keyword evidence="4" id="KW-0732">Signal</keyword>
<sequence>MRRRRLSAWYAVGLALALAVTGCSTEAGSEAGSGAGSRAGSATGAGTPTGAGAGAGAGKDPAPASTPTAPATPAEDAADAPVHVTIPAIEVSSKLLRLGLNSDQTVEVPTPEQGMTAGWYTGGAIPGRKGAAVIIGHNDTKYGPAVFKNLKKLGKGAKVTVRDARGKNLTFTVTATETVRKTAFPTQRVYGPTDGPELRLVTCDGEFDAAGHPVDNLIVYAKL</sequence>
<reference evidence="5 6" key="1">
    <citation type="journal article" date="2012" name="J. Bacteriol.">
        <title>Draft genome of Streptomyces tsukubaensis NRRL 18488, the producer of the clinically important immunosuppressant tacrolimus (FK506).</title>
        <authorList>
            <person name="Barreiro C."/>
            <person name="Prieto C."/>
            <person name="Sola-Landa A."/>
            <person name="Solera E."/>
            <person name="Martinez-Castro M."/>
            <person name="Perez-Redondo R."/>
            <person name="Garcia-Estrada C."/>
            <person name="Aparicio J.F."/>
            <person name="Fernandez-Martinez L.T."/>
            <person name="Santos-Aberturas J."/>
            <person name="Salehi-Najafabadi Z."/>
            <person name="Rodriguez-Garcia A."/>
            <person name="Tauch A."/>
            <person name="Martin J.F."/>
        </authorList>
    </citation>
    <scope>NUCLEOTIDE SEQUENCE [LARGE SCALE GENOMIC DNA]</scope>
    <source>
        <strain evidence="6">DSM 42081 / NBRC 108919 / NRRL 18488 / 9993</strain>
    </source>
</reference>
<keyword evidence="6" id="KW-1185">Reference proteome</keyword>
<feature type="region of interest" description="Disordered" evidence="3">
    <location>
        <begin position="26"/>
        <end position="77"/>
    </location>
</feature>
<dbReference type="NCBIfam" id="NF033748">
    <property type="entry name" value="class_F_sortase"/>
    <property type="match status" value="1"/>
</dbReference>
<feature type="active site" description="Proton donor/acceptor" evidence="2">
    <location>
        <position position="137"/>
    </location>
</feature>
<feature type="compositionally biased region" description="Gly residues" evidence="3">
    <location>
        <begin position="47"/>
        <end position="57"/>
    </location>
</feature>
<feature type="signal peptide" evidence="4">
    <location>
        <begin position="1"/>
        <end position="26"/>
    </location>
</feature>
<dbReference type="InterPro" id="IPR042001">
    <property type="entry name" value="Sortase_F"/>
</dbReference>
<keyword evidence="1" id="KW-0378">Hydrolase</keyword>
<dbReference type="GO" id="GO:0016787">
    <property type="term" value="F:hydrolase activity"/>
    <property type="evidence" value="ECO:0007669"/>
    <property type="project" value="UniProtKB-KW"/>
</dbReference>
<dbReference type="AlphaFoldDB" id="I2MYY0"/>
<protein>
    <submittedName>
        <fullName evidence="5">Class F sortase</fullName>
    </submittedName>
</protein>
<dbReference type="CDD" id="cd05829">
    <property type="entry name" value="Sortase_F"/>
    <property type="match status" value="1"/>
</dbReference>
<evidence type="ECO:0000256" key="4">
    <source>
        <dbReference type="SAM" id="SignalP"/>
    </source>
</evidence>
<dbReference type="Pfam" id="PF04203">
    <property type="entry name" value="Sortase"/>
    <property type="match status" value="1"/>
</dbReference>
<gene>
    <name evidence="5" type="ORF">STSU_023210</name>
</gene>
<evidence type="ECO:0000256" key="2">
    <source>
        <dbReference type="PIRSR" id="PIRSR605754-1"/>
    </source>
</evidence>
<evidence type="ECO:0000313" key="5">
    <source>
        <dbReference type="EMBL" id="QKM69641.1"/>
    </source>
</evidence>
<dbReference type="EMBL" id="CP029159">
    <property type="protein sequence ID" value="QKM69641.1"/>
    <property type="molecule type" value="Genomic_DNA"/>
</dbReference>
<proteinExistence type="predicted"/>
<dbReference type="InterPro" id="IPR023365">
    <property type="entry name" value="Sortase_dom-sf"/>
</dbReference>
<organism evidence="5 6">
    <name type="scientific">Streptomyces tsukubensis (strain DSM 42081 / NBRC 108919 / NRRL 18488 / 9993)</name>
    <dbReference type="NCBI Taxonomy" id="1114943"/>
    <lineage>
        <taxon>Bacteria</taxon>
        <taxon>Bacillati</taxon>
        <taxon>Actinomycetota</taxon>
        <taxon>Actinomycetes</taxon>
        <taxon>Kitasatosporales</taxon>
        <taxon>Streptomycetaceae</taxon>
        <taxon>Streptomyces</taxon>
    </lineage>
</organism>
<evidence type="ECO:0000256" key="1">
    <source>
        <dbReference type="ARBA" id="ARBA00022801"/>
    </source>
</evidence>
<dbReference type="RefSeq" id="WP_006349073.1">
    <property type="nucleotide sequence ID" value="NZ_CP029159.1"/>
</dbReference>
<evidence type="ECO:0000313" key="6">
    <source>
        <dbReference type="Proteomes" id="UP000005940"/>
    </source>
</evidence>
<dbReference type="InterPro" id="IPR005754">
    <property type="entry name" value="Sortase"/>
</dbReference>
<dbReference type="Gene3D" id="2.40.260.10">
    <property type="entry name" value="Sortase"/>
    <property type="match status" value="1"/>
</dbReference>
<feature type="chain" id="PRO_5038871470" evidence="4">
    <location>
        <begin position="27"/>
        <end position="223"/>
    </location>
</feature>
<evidence type="ECO:0000256" key="3">
    <source>
        <dbReference type="SAM" id="MobiDB-lite"/>
    </source>
</evidence>
<dbReference type="Proteomes" id="UP000005940">
    <property type="component" value="Chromosome"/>
</dbReference>
<feature type="active site" description="Acyl-thioester intermediate" evidence="2">
    <location>
        <position position="203"/>
    </location>
</feature>
<dbReference type="PROSITE" id="PS51257">
    <property type="entry name" value="PROKAR_LIPOPROTEIN"/>
    <property type="match status" value="1"/>
</dbReference>
<feature type="compositionally biased region" description="Low complexity" evidence="3">
    <location>
        <begin position="58"/>
        <end position="77"/>
    </location>
</feature>